<protein>
    <submittedName>
        <fullName evidence="13">Phosphoglycerol transferase MdoB</fullName>
    </submittedName>
</protein>
<feature type="binding site" evidence="10">
    <location>
        <position position="478"/>
    </location>
    <ligand>
        <name>Mn(2+)</name>
        <dbReference type="ChEBI" id="CHEBI:29035"/>
    </ligand>
</feature>
<evidence type="ECO:0000256" key="8">
    <source>
        <dbReference type="PIRSR" id="PIRSR005091-1"/>
    </source>
</evidence>
<dbReference type="EMBL" id="FWXI01000004">
    <property type="protein sequence ID" value="SMC51943.1"/>
    <property type="molecule type" value="Genomic_DNA"/>
</dbReference>
<feature type="binding site" evidence="10">
    <location>
        <position position="262"/>
    </location>
    <ligand>
        <name>Mn(2+)</name>
        <dbReference type="ChEBI" id="CHEBI:29035"/>
    </ligand>
</feature>
<dbReference type="PANTHER" id="PTHR47371">
    <property type="entry name" value="LIPOTEICHOIC ACID SYNTHASE"/>
    <property type="match status" value="1"/>
</dbReference>
<feature type="binding site" evidence="10">
    <location>
        <position position="477"/>
    </location>
    <ligand>
        <name>Mn(2+)</name>
        <dbReference type="ChEBI" id="CHEBI:29035"/>
    </ligand>
</feature>
<evidence type="ECO:0000256" key="5">
    <source>
        <dbReference type="ARBA" id="ARBA00022692"/>
    </source>
</evidence>
<dbReference type="Gene3D" id="3.30.1120.170">
    <property type="match status" value="1"/>
</dbReference>
<keyword evidence="5 11" id="KW-0812">Transmembrane</keyword>
<dbReference type="PANTHER" id="PTHR47371:SF3">
    <property type="entry name" value="PHOSPHOGLYCEROL TRANSFERASE I"/>
    <property type="match status" value="1"/>
</dbReference>
<feature type="transmembrane region" description="Helical" evidence="11">
    <location>
        <begin position="7"/>
        <end position="29"/>
    </location>
</feature>
<dbReference type="InterPro" id="IPR012160">
    <property type="entry name" value="LtaS-like"/>
</dbReference>
<dbReference type="RefSeq" id="WP_176215416.1">
    <property type="nucleotide sequence ID" value="NZ_CP155572.1"/>
</dbReference>
<keyword evidence="9" id="KW-0479">Metal-binding</keyword>
<feature type="transmembrane region" description="Helical" evidence="11">
    <location>
        <begin position="49"/>
        <end position="66"/>
    </location>
</feature>
<evidence type="ECO:0000259" key="12">
    <source>
        <dbReference type="Pfam" id="PF00884"/>
    </source>
</evidence>
<keyword evidence="6 11" id="KW-1133">Transmembrane helix</keyword>
<accession>A0A1W1ZU87</accession>
<dbReference type="GO" id="GO:0005886">
    <property type="term" value="C:plasma membrane"/>
    <property type="evidence" value="ECO:0007669"/>
    <property type="project" value="UniProtKB-SubCell"/>
</dbReference>
<feature type="binding site" evidence="9">
    <location>
        <position position="417"/>
    </location>
    <ligand>
        <name>substrate</name>
    </ligand>
</feature>
<dbReference type="STRING" id="112901.SAMN04488500_104204"/>
<feature type="transmembrane region" description="Helical" evidence="11">
    <location>
        <begin position="156"/>
        <end position="175"/>
    </location>
</feature>
<feature type="active site" evidence="8">
    <location>
        <position position="304"/>
    </location>
</feature>
<dbReference type="InterPro" id="IPR050448">
    <property type="entry name" value="OpgB/LTA_synthase_biosynth"/>
</dbReference>
<keyword evidence="9" id="KW-0464">Manganese</keyword>
<keyword evidence="14" id="KW-1185">Reference proteome</keyword>
<comment type="similarity">
    <text evidence="3">Belongs to the LTA synthase family.</text>
</comment>
<dbReference type="Proteomes" id="UP000192738">
    <property type="component" value="Unassembled WGS sequence"/>
</dbReference>
<evidence type="ECO:0000256" key="7">
    <source>
        <dbReference type="ARBA" id="ARBA00023136"/>
    </source>
</evidence>
<feature type="transmembrane region" description="Helical" evidence="11">
    <location>
        <begin position="127"/>
        <end position="144"/>
    </location>
</feature>
<dbReference type="InterPro" id="IPR000917">
    <property type="entry name" value="Sulfatase_N"/>
</dbReference>
<evidence type="ECO:0000313" key="14">
    <source>
        <dbReference type="Proteomes" id="UP000192738"/>
    </source>
</evidence>
<evidence type="ECO:0000256" key="1">
    <source>
        <dbReference type="ARBA" id="ARBA00004651"/>
    </source>
</evidence>
<evidence type="ECO:0000256" key="2">
    <source>
        <dbReference type="ARBA" id="ARBA00004936"/>
    </source>
</evidence>
<dbReference type="AlphaFoldDB" id="A0A1W1ZU87"/>
<evidence type="ECO:0000256" key="10">
    <source>
        <dbReference type="PIRSR" id="PIRSR005091-3"/>
    </source>
</evidence>
<dbReference type="Gene3D" id="3.40.720.10">
    <property type="entry name" value="Alkaline Phosphatase, subunit A"/>
    <property type="match status" value="1"/>
</dbReference>
<keyword evidence="13" id="KW-0808">Transferase</keyword>
<organism evidence="13 14">
    <name type="scientific">Sporomusa malonica</name>
    <dbReference type="NCBI Taxonomy" id="112901"/>
    <lineage>
        <taxon>Bacteria</taxon>
        <taxon>Bacillati</taxon>
        <taxon>Bacillota</taxon>
        <taxon>Negativicutes</taxon>
        <taxon>Selenomonadales</taxon>
        <taxon>Sporomusaceae</taxon>
        <taxon>Sporomusa</taxon>
    </lineage>
</organism>
<proteinExistence type="inferred from homology"/>
<dbReference type="PIRSF" id="PIRSF005091">
    <property type="entry name" value="Mmb_sulf_HI1246"/>
    <property type="match status" value="1"/>
</dbReference>
<reference evidence="13 14" key="1">
    <citation type="submission" date="2017-04" db="EMBL/GenBank/DDBJ databases">
        <authorList>
            <person name="Afonso C.L."/>
            <person name="Miller P.J."/>
            <person name="Scott M.A."/>
            <person name="Spackman E."/>
            <person name="Goraichik I."/>
            <person name="Dimitrov K.M."/>
            <person name="Suarez D.L."/>
            <person name="Swayne D.E."/>
        </authorList>
    </citation>
    <scope>NUCLEOTIDE SEQUENCE [LARGE SCALE GENOMIC DNA]</scope>
    <source>
        <strain evidence="13 14">DSM 5090</strain>
    </source>
</reference>
<dbReference type="CDD" id="cd16015">
    <property type="entry name" value="LTA_synthase"/>
    <property type="match status" value="1"/>
</dbReference>
<dbReference type="InterPro" id="IPR017850">
    <property type="entry name" value="Alkaline_phosphatase_core_sf"/>
</dbReference>
<evidence type="ECO:0000256" key="6">
    <source>
        <dbReference type="ARBA" id="ARBA00022989"/>
    </source>
</evidence>
<dbReference type="SUPFAM" id="SSF53649">
    <property type="entry name" value="Alkaline phosphatase-like"/>
    <property type="match status" value="1"/>
</dbReference>
<dbReference type="GO" id="GO:0016740">
    <property type="term" value="F:transferase activity"/>
    <property type="evidence" value="ECO:0007669"/>
    <property type="project" value="UniProtKB-KW"/>
</dbReference>
<evidence type="ECO:0000256" key="9">
    <source>
        <dbReference type="PIRSR" id="PIRSR005091-2"/>
    </source>
</evidence>
<dbReference type="Pfam" id="PF00884">
    <property type="entry name" value="Sulfatase"/>
    <property type="match status" value="1"/>
</dbReference>
<keyword evidence="7 11" id="KW-0472">Membrane</keyword>
<evidence type="ECO:0000313" key="13">
    <source>
        <dbReference type="EMBL" id="SMC51943.1"/>
    </source>
</evidence>
<feature type="binding site" evidence="10">
    <location>
        <position position="304"/>
    </location>
    <ligand>
        <name>Mn(2+)</name>
        <dbReference type="ChEBI" id="CHEBI:29035"/>
    </ligand>
</feature>
<name>A0A1W1ZU87_9FIRM</name>
<evidence type="ECO:0000256" key="3">
    <source>
        <dbReference type="ARBA" id="ARBA00009983"/>
    </source>
</evidence>
<evidence type="ECO:0000256" key="11">
    <source>
        <dbReference type="SAM" id="Phobius"/>
    </source>
</evidence>
<keyword evidence="4" id="KW-1003">Cell membrane</keyword>
<feature type="domain" description="Sulfatase N-terminal" evidence="12">
    <location>
        <begin position="254"/>
        <end position="539"/>
    </location>
</feature>
<gene>
    <name evidence="13" type="ORF">SAMN04488500_104204</name>
</gene>
<feature type="transmembrane region" description="Helical" evidence="11">
    <location>
        <begin position="73"/>
        <end position="93"/>
    </location>
</feature>
<sequence length="601" mass="68565">MANAYGFWVLWIGTVASLLFKSVLLIGVVNYTEFFKAAFWDVCSVVPTYTVYLAFLVILLSTCFLLPRRCRLWFLLAVNCGLSFIFLFDLWHFRAFGTFLSVHVVSQAANLQNLGSSVLSMSREEDVLLFLDIPLLLVGALFGHKRHWQTAQSKRLYWLLTGAGAIYLLYAHYVFDISAERGQKQFLFAMCWAPSQTVTGLSPLGYHAFDVYNYLAECRTLVLSNQEKEGIEAWYSQKREVLPANEYKGLFKGKNLIFIQVESLESFYLKNLLNGQEITPNLNKLLSNSLYFSNFYEQVSNGTTADAEFMANTSIYPLRRGTEYFRYPNNTYNSLPKLLAKRGYSTLAIHPDNKAYWNWQYNMESIGYDLCLDSSNFVMDEQIGLGLSDGSFFRQTLPIIREQKPPFLTFMITLTNHSTYELPDKYKELVLDEKFAGTMLGKSFHTVHYTDQQIGKLLTNLDESKLLDNTVVIIYGDHTGVHKLYPHQINSIIPAEDWWLDNHRQIPLIIFQKGLVGQEIKIRGGHIDILPTVAYLMGVDEEAYGHTAMGRNLLNTGKDFAVLADGQFVGYAASEQEKEQAVQGWELADKIISSSYFGTRD</sequence>
<comment type="subcellular location">
    <subcellularLocation>
        <location evidence="1">Cell membrane</location>
        <topology evidence="1">Multi-pass membrane protein</topology>
    </subcellularLocation>
</comment>
<dbReference type="GO" id="GO:0046872">
    <property type="term" value="F:metal ion binding"/>
    <property type="evidence" value="ECO:0007669"/>
    <property type="project" value="UniProtKB-KW"/>
</dbReference>
<evidence type="ECO:0000256" key="4">
    <source>
        <dbReference type="ARBA" id="ARBA00022475"/>
    </source>
</evidence>
<comment type="pathway">
    <text evidence="2">Cell wall biogenesis; lipoteichoic acid biosynthesis.</text>
</comment>